<dbReference type="SUPFAM" id="SSF52047">
    <property type="entry name" value="RNI-like"/>
    <property type="match status" value="1"/>
</dbReference>
<dbReference type="InterPro" id="IPR032675">
    <property type="entry name" value="LRR_dom_sf"/>
</dbReference>
<comment type="caution">
    <text evidence="1">The sequence shown here is derived from an EMBL/GenBank/DDBJ whole genome shotgun (WGS) entry which is preliminary data.</text>
</comment>
<evidence type="ECO:0000313" key="1">
    <source>
        <dbReference type="EMBL" id="EWC93232.1"/>
    </source>
</evidence>
<evidence type="ECO:0008006" key="3">
    <source>
        <dbReference type="Google" id="ProtNLM"/>
    </source>
</evidence>
<keyword evidence="2" id="KW-1185">Reference proteome</keyword>
<proteinExistence type="predicted"/>
<dbReference type="RefSeq" id="WP_044167924.1">
    <property type="nucleotide sequence ID" value="NZ_JDFF01000008.1"/>
</dbReference>
<name>Z4WWQ0_9PORP</name>
<reference evidence="1 2" key="1">
    <citation type="submission" date="2014-01" db="EMBL/GenBank/DDBJ databases">
        <authorList>
            <person name="Durkin A.S."/>
            <person name="McCorrison J."/>
            <person name="Torralba M."/>
            <person name="Gillis M."/>
            <person name="Haft D.H."/>
            <person name="Methe B."/>
            <person name="Sutton G."/>
            <person name="Nelson K.E."/>
        </authorList>
    </citation>
    <scope>NUCLEOTIDE SEQUENCE [LARGE SCALE GENOMIC DNA]</scope>
    <source>
        <strain evidence="1 2">ATCC 51270</strain>
    </source>
</reference>
<dbReference type="AlphaFoldDB" id="Z4WWQ0"/>
<sequence length="311" mass="34974">MQTPEIIAQEWERIYRAKQDLRTALTERGVSLPKDALLEAYAPKVRSEIPPLVEIYKEQQFFQTPQERLPKLTIAGSYSPVKLAWLFGRCPNLLEAPEVIGIERASSLHSLLRESRAVRGALVLPDLPVCLQMDSLVRECSNIQSVTIGDAPICEDVNYLAAQCTQLQSLTIGALPVVRNIEAILYLCPEIERFETHFGDKITSAAWAFNYCTKLREITGVIDLTKVTNLNSFIAECPALEEVRLKGIQDNLILHQSTHLSLESVRYLITEAQQVTGKTIYLSRKLTERHPSELVELGKAANAKGWTISYR</sequence>
<dbReference type="Proteomes" id="UP000023482">
    <property type="component" value="Unassembled WGS sequence"/>
</dbReference>
<evidence type="ECO:0000313" key="2">
    <source>
        <dbReference type="Proteomes" id="UP000023482"/>
    </source>
</evidence>
<dbReference type="EMBL" id="JDFF01000008">
    <property type="protein sequence ID" value="EWC93232.1"/>
    <property type="molecule type" value="Genomic_DNA"/>
</dbReference>
<protein>
    <recommendedName>
        <fullName evidence="3">Leucine rich repeat protein</fullName>
    </recommendedName>
</protein>
<accession>Z4WWQ0</accession>
<organism evidence="1 2">
    <name type="scientific">Porphyromonas catoniae ATCC 51270</name>
    <dbReference type="NCBI Taxonomy" id="887901"/>
    <lineage>
        <taxon>Bacteria</taxon>
        <taxon>Pseudomonadati</taxon>
        <taxon>Bacteroidota</taxon>
        <taxon>Bacteroidia</taxon>
        <taxon>Bacteroidales</taxon>
        <taxon>Porphyromonadaceae</taxon>
        <taxon>Porphyromonas</taxon>
    </lineage>
</organism>
<gene>
    <name evidence="1" type="ORF">HMPREF0636_1081</name>
</gene>
<dbReference type="PATRIC" id="fig|887901.3.peg.237"/>
<dbReference type="Gene3D" id="3.80.10.10">
    <property type="entry name" value="Ribonuclease Inhibitor"/>
    <property type="match status" value="1"/>
</dbReference>